<reference evidence="4" key="1">
    <citation type="submission" date="2020-02" db="EMBL/GenBank/DDBJ databases">
        <authorList>
            <person name="Meier V. D."/>
        </authorList>
    </citation>
    <scope>NUCLEOTIDE SEQUENCE</scope>
    <source>
        <strain evidence="4">AVDCRST_MAG50</strain>
    </source>
</reference>
<dbReference type="InterPro" id="IPR009061">
    <property type="entry name" value="DNA-bd_dom_put_sf"/>
</dbReference>
<dbReference type="AlphaFoldDB" id="A0A6J4J4J0"/>
<dbReference type="InterPro" id="IPR047057">
    <property type="entry name" value="MerR_fam"/>
</dbReference>
<proteinExistence type="predicted"/>
<feature type="domain" description="HTH merR-type" evidence="3">
    <location>
        <begin position="14"/>
        <end position="83"/>
    </location>
</feature>
<protein>
    <recommendedName>
        <fullName evidence="3">HTH merR-type domain-containing protein</fullName>
    </recommendedName>
</protein>
<dbReference type="Pfam" id="PF13411">
    <property type="entry name" value="MerR_1"/>
    <property type="match status" value="1"/>
</dbReference>
<accession>A0A6J4J4J0</accession>
<dbReference type="GO" id="GO:0003700">
    <property type="term" value="F:DNA-binding transcription factor activity"/>
    <property type="evidence" value="ECO:0007669"/>
    <property type="project" value="InterPro"/>
</dbReference>
<dbReference type="PROSITE" id="PS00552">
    <property type="entry name" value="HTH_MERR_1"/>
    <property type="match status" value="1"/>
</dbReference>
<feature type="coiled-coil region" evidence="2">
    <location>
        <begin position="70"/>
        <end position="127"/>
    </location>
</feature>
<dbReference type="PANTHER" id="PTHR30204:SF93">
    <property type="entry name" value="HTH MERR-TYPE DOMAIN-CONTAINING PROTEIN"/>
    <property type="match status" value="1"/>
</dbReference>
<evidence type="ECO:0000256" key="1">
    <source>
        <dbReference type="ARBA" id="ARBA00023125"/>
    </source>
</evidence>
<dbReference type="PROSITE" id="PS50937">
    <property type="entry name" value="HTH_MERR_2"/>
    <property type="match status" value="1"/>
</dbReference>
<dbReference type="EMBL" id="CADCTF010000152">
    <property type="protein sequence ID" value="CAA9267734.1"/>
    <property type="molecule type" value="Genomic_DNA"/>
</dbReference>
<dbReference type="SMART" id="SM00422">
    <property type="entry name" value="HTH_MERR"/>
    <property type="match status" value="1"/>
</dbReference>
<keyword evidence="2" id="KW-0175">Coiled coil</keyword>
<dbReference type="InterPro" id="IPR000551">
    <property type="entry name" value="MerR-type_HTH_dom"/>
</dbReference>
<evidence type="ECO:0000259" key="3">
    <source>
        <dbReference type="PROSITE" id="PS50937"/>
    </source>
</evidence>
<gene>
    <name evidence="4" type="ORF">AVDCRST_MAG50-3245</name>
</gene>
<dbReference type="SUPFAM" id="SSF46955">
    <property type="entry name" value="Putative DNA-binding domain"/>
    <property type="match status" value="1"/>
</dbReference>
<name>A0A6J4J4J0_9ACTN</name>
<evidence type="ECO:0000256" key="2">
    <source>
        <dbReference type="SAM" id="Coils"/>
    </source>
</evidence>
<organism evidence="4">
    <name type="scientific">uncultured Acidimicrobiales bacterium</name>
    <dbReference type="NCBI Taxonomy" id="310071"/>
    <lineage>
        <taxon>Bacteria</taxon>
        <taxon>Bacillati</taxon>
        <taxon>Actinomycetota</taxon>
        <taxon>Acidimicrobiia</taxon>
        <taxon>Acidimicrobiales</taxon>
        <taxon>environmental samples</taxon>
    </lineage>
</organism>
<dbReference type="PANTHER" id="PTHR30204">
    <property type="entry name" value="REDOX-CYCLING DRUG-SENSING TRANSCRIPTIONAL ACTIVATOR SOXR"/>
    <property type="match status" value="1"/>
</dbReference>
<sequence>MAVASDPAVSTAGMHQIGEVAEAVNLSLRTIRYYDEVGVVPPSGRSAGGFRLYTDADIERLRLVRHMKPLDFTLDEMRDLLQARDRLTEEITDEDRTELLGRLGMYAATAESRCSKLRDELAAAEAMATMLHRDASVLRESPDPSG</sequence>
<keyword evidence="1" id="KW-0238">DNA-binding</keyword>
<dbReference type="GO" id="GO:0003677">
    <property type="term" value="F:DNA binding"/>
    <property type="evidence" value="ECO:0007669"/>
    <property type="project" value="UniProtKB-KW"/>
</dbReference>
<dbReference type="Gene3D" id="1.10.1660.10">
    <property type="match status" value="1"/>
</dbReference>
<evidence type="ECO:0000313" key="4">
    <source>
        <dbReference type="EMBL" id="CAA9267734.1"/>
    </source>
</evidence>
<dbReference type="PRINTS" id="PR00040">
    <property type="entry name" value="HTHMERR"/>
</dbReference>